<evidence type="ECO:0000256" key="4">
    <source>
        <dbReference type="ARBA" id="ARBA00022475"/>
    </source>
</evidence>
<keyword evidence="8" id="KW-0119">Carbohydrate metabolism</keyword>
<keyword evidence="5" id="KW-0378">Hydrolase</keyword>
<keyword evidence="4" id="KW-1003">Cell membrane</keyword>
<protein>
    <recommendedName>
        <fullName evidence="3">glucan endo-1,3-beta-D-glucosidase</fullName>
        <ecNumber evidence="3">3.2.1.39</ecNumber>
    </recommendedName>
    <alternativeName>
        <fullName evidence="13">Endo-1,3-beta-glucanase btgC</fullName>
    </alternativeName>
    <alternativeName>
        <fullName evidence="12">Laminarinase btgC</fullName>
    </alternativeName>
</protein>
<comment type="subcellular location">
    <subcellularLocation>
        <location evidence="2">Cell membrane</location>
    </subcellularLocation>
</comment>
<dbReference type="SUPFAM" id="SSF51445">
    <property type="entry name" value="(Trans)glycosidases"/>
    <property type="match status" value="1"/>
</dbReference>
<evidence type="ECO:0000256" key="2">
    <source>
        <dbReference type="ARBA" id="ARBA00004236"/>
    </source>
</evidence>
<gene>
    <name evidence="17" type="ORF">H310_11537</name>
</gene>
<evidence type="ECO:0000256" key="12">
    <source>
        <dbReference type="ARBA" id="ARBA00042373"/>
    </source>
</evidence>
<dbReference type="Pfam" id="PF00652">
    <property type="entry name" value="Ricin_B_lectin"/>
    <property type="match status" value="1"/>
</dbReference>
<dbReference type="GO" id="GO:0042973">
    <property type="term" value="F:glucan endo-1,3-beta-D-glucosidase activity"/>
    <property type="evidence" value="ECO:0007669"/>
    <property type="project" value="UniProtKB-EC"/>
</dbReference>
<dbReference type="VEuPathDB" id="FungiDB:H310_11537"/>
<comment type="function">
    <text evidence="11">Glucanases play a role in cell expansion during growth, in cell-cell fusion during mating, and in spore release during sporulation. This enzyme may be involved in beta-glucan degradation. Active on laminarin and lichenan.</text>
</comment>
<dbReference type="SMART" id="SM00458">
    <property type="entry name" value="RICIN"/>
    <property type="match status" value="1"/>
</dbReference>
<sequence>MAVSMLRMAAVLAAAHAVSGLDRPLYGIDYDTRTSEWGGCKSDDAIRNDFRVLKTITSSVRIYTLTDGCADRLLNVASEVDMRIWLGIWGNVNATQDAFEPEFKTLQRLVLARRVRNDNVVGIHVASEALFRYYSQEKHDWAEEYSGVQKLFGYVDKVRSFLRAQNLAFPVTIADVMDSYNSVPEIYNIVDVVSVNQFSQWEGVLATDGVNVLFERMVDIQLAARKAGKVVVISETGWSANGTVAAIKEATPESSATFLHDFMRYTEQQNIAYYYFTSFNLAWDGNSDFGEIEQNFGLFDEHRNLLPHVKNVTLGAYHKPVRLWHQGRVVKADGPNTKTFGRVYLDVPARGLSDSLDREIWFYDPDVGSFRSRSTNQCLVANQTENTLHVTWCHPMTHAAQRWRFQSSTPTTSPPTTTTTTITPRPTTTTAAPAAINPNCGECDNCQYSTPYYSLCYANWSPIDCGRMGSTHHWCGPVDGRRLTSKDTDTPIAVLKHQVAGRHRSLLSADTTHDDFVGMLAWEGVSNADDVPLCMRAKTDEFGVDVAPCDSSAGGFSFAVRPLDAEEITVQSLDSGLLLTATPNVLGVTVAAPATDKAVHDANQVWYYDPLLQRIRSNAYTSYDTCLDIVADGQVQARGCDHSPSQAWSYNDLTGQVLSMGKLGRCLVTGTGTADAAIDFCDVSNPRQKWAFNLVTTAVPDVDFTHLPPIPTTTEAPTTTVEPTTSTVAPTTTIATTVPPTATAATTTTPAPSTTTQEPPVREFVFVSHSKHRVIARRPPATTSTGAPARV</sequence>
<evidence type="ECO:0000256" key="11">
    <source>
        <dbReference type="ARBA" id="ARBA00037649"/>
    </source>
</evidence>
<dbReference type="AlphaFoldDB" id="A0A024TMP4"/>
<proteinExistence type="predicted"/>
<name>A0A024TMP4_9STRA</name>
<evidence type="ECO:0000256" key="1">
    <source>
        <dbReference type="ARBA" id="ARBA00000382"/>
    </source>
</evidence>
<dbReference type="EMBL" id="KI913983">
    <property type="protein sequence ID" value="ETV94881.1"/>
    <property type="molecule type" value="Genomic_DNA"/>
</dbReference>
<feature type="compositionally biased region" description="Low complexity" evidence="14">
    <location>
        <begin position="409"/>
        <end position="430"/>
    </location>
</feature>
<dbReference type="PANTHER" id="PTHR16631">
    <property type="entry name" value="GLUCAN 1,3-BETA-GLUCOSIDASE"/>
    <property type="match status" value="1"/>
</dbReference>
<keyword evidence="10" id="KW-0624">Polysaccharide degradation</keyword>
<dbReference type="GeneID" id="20088587"/>
<evidence type="ECO:0000313" key="17">
    <source>
        <dbReference type="EMBL" id="ETV94881.1"/>
    </source>
</evidence>
<dbReference type="InterPro" id="IPR050732">
    <property type="entry name" value="Beta-glucan_modifiers"/>
</dbReference>
<feature type="chain" id="PRO_5001537587" description="glucan endo-1,3-beta-D-glucosidase" evidence="15">
    <location>
        <begin position="21"/>
        <end position="791"/>
    </location>
</feature>
<keyword evidence="6" id="KW-0472">Membrane</keyword>
<dbReference type="InterPro" id="IPR000772">
    <property type="entry name" value="Ricin_B_lectin"/>
</dbReference>
<dbReference type="PANTHER" id="PTHR16631:SF17">
    <property type="entry name" value="GLUCAN ENDO-1,3-BETA-GLUCOSIDASE BTGC"/>
    <property type="match status" value="1"/>
</dbReference>
<dbReference type="EC" id="3.2.1.39" evidence="3"/>
<evidence type="ECO:0000259" key="16">
    <source>
        <dbReference type="SMART" id="SM00458"/>
    </source>
</evidence>
<evidence type="ECO:0000256" key="3">
    <source>
        <dbReference type="ARBA" id="ARBA00012780"/>
    </source>
</evidence>
<dbReference type="GO" id="GO:0005886">
    <property type="term" value="C:plasma membrane"/>
    <property type="evidence" value="ECO:0007669"/>
    <property type="project" value="UniProtKB-SubCell"/>
</dbReference>
<comment type="catalytic activity">
    <reaction evidence="1">
        <text>Hydrolysis of (1-&gt;3)-beta-D-glucosidic linkages in (1-&gt;3)-beta-D-glucans.</text>
        <dbReference type="EC" id="3.2.1.39"/>
    </reaction>
</comment>
<reference evidence="17" key="1">
    <citation type="submission" date="2013-12" db="EMBL/GenBank/DDBJ databases">
        <title>The Genome Sequence of Aphanomyces invadans NJM9701.</title>
        <authorList>
            <consortium name="The Broad Institute Genomics Platform"/>
            <person name="Russ C."/>
            <person name="Tyler B."/>
            <person name="van West P."/>
            <person name="Dieguez-Uribeondo J."/>
            <person name="Young S.K."/>
            <person name="Zeng Q."/>
            <person name="Gargeya S."/>
            <person name="Fitzgerald M."/>
            <person name="Abouelleil A."/>
            <person name="Alvarado L."/>
            <person name="Chapman S.B."/>
            <person name="Gainer-Dewar J."/>
            <person name="Goldberg J."/>
            <person name="Griggs A."/>
            <person name="Gujja S."/>
            <person name="Hansen M."/>
            <person name="Howarth C."/>
            <person name="Imamovic A."/>
            <person name="Ireland A."/>
            <person name="Larimer J."/>
            <person name="McCowan C."/>
            <person name="Murphy C."/>
            <person name="Pearson M."/>
            <person name="Poon T.W."/>
            <person name="Priest M."/>
            <person name="Roberts A."/>
            <person name="Saif S."/>
            <person name="Shea T."/>
            <person name="Sykes S."/>
            <person name="Wortman J."/>
            <person name="Nusbaum C."/>
            <person name="Birren B."/>
        </authorList>
    </citation>
    <scope>NUCLEOTIDE SEQUENCE [LARGE SCALE GENOMIC DNA]</scope>
    <source>
        <strain evidence="17">NJM9701</strain>
    </source>
</reference>
<evidence type="ECO:0000256" key="13">
    <source>
        <dbReference type="ARBA" id="ARBA00043078"/>
    </source>
</evidence>
<dbReference type="RefSeq" id="XP_008876472.1">
    <property type="nucleotide sequence ID" value="XM_008878250.1"/>
</dbReference>
<keyword evidence="7" id="KW-0325">Glycoprotein</keyword>
<keyword evidence="15" id="KW-0732">Signal</keyword>
<evidence type="ECO:0000256" key="9">
    <source>
        <dbReference type="ARBA" id="ARBA00023316"/>
    </source>
</evidence>
<evidence type="ECO:0000256" key="15">
    <source>
        <dbReference type="SAM" id="SignalP"/>
    </source>
</evidence>
<dbReference type="SUPFAM" id="SSF50370">
    <property type="entry name" value="Ricin B-like lectins"/>
    <property type="match status" value="2"/>
</dbReference>
<feature type="domain" description="Ricin B lectin" evidence="16">
    <location>
        <begin position="566"/>
        <end position="693"/>
    </location>
</feature>
<evidence type="ECO:0000256" key="5">
    <source>
        <dbReference type="ARBA" id="ARBA00022801"/>
    </source>
</evidence>
<evidence type="ECO:0000256" key="7">
    <source>
        <dbReference type="ARBA" id="ARBA00023180"/>
    </source>
</evidence>
<dbReference type="Gene3D" id="3.20.20.80">
    <property type="entry name" value="Glycosidases"/>
    <property type="match status" value="1"/>
</dbReference>
<dbReference type="PROSITE" id="PS50231">
    <property type="entry name" value="RICIN_B_LECTIN"/>
    <property type="match status" value="2"/>
</dbReference>
<evidence type="ECO:0000256" key="6">
    <source>
        <dbReference type="ARBA" id="ARBA00023136"/>
    </source>
</evidence>
<feature type="region of interest" description="Disordered" evidence="14">
    <location>
        <begin position="406"/>
        <end position="430"/>
    </location>
</feature>
<organism evidence="17">
    <name type="scientific">Aphanomyces invadans</name>
    <dbReference type="NCBI Taxonomy" id="157072"/>
    <lineage>
        <taxon>Eukaryota</taxon>
        <taxon>Sar</taxon>
        <taxon>Stramenopiles</taxon>
        <taxon>Oomycota</taxon>
        <taxon>Saprolegniomycetes</taxon>
        <taxon>Saprolegniales</taxon>
        <taxon>Verrucalvaceae</taxon>
        <taxon>Aphanomyces</taxon>
    </lineage>
</organism>
<dbReference type="Gene3D" id="2.80.10.50">
    <property type="match status" value="1"/>
</dbReference>
<accession>A0A024TMP4</accession>
<evidence type="ECO:0000256" key="10">
    <source>
        <dbReference type="ARBA" id="ARBA00023326"/>
    </source>
</evidence>
<dbReference type="InterPro" id="IPR017853">
    <property type="entry name" value="GH"/>
</dbReference>
<dbReference type="OrthoDB" id="77201at2759"/>
<keyword evidence="9" id="KW-0961">Cell wall biogenesis/degradation</keyword>
<evidence type="ECO:0000256" key="14">
    <source>
        <dbReference type="SAM" id="MobiDB-lite"/>
    </source>
</evidence>
<feature type="signal peptide" evidence="15">
    <location>
        <begin position="1"/>
        <end position="20"/>
    </location>
</feature>
<dbReference type="GO" id="GO:0071555">
    <property type="term" value="P:cell wall organization"/>
    <property type="evidence" value="ECO:0007669"/>
    <property type="project" value="UniProtKB-KW"/>
</dbReference>
<evidence type="ECO:0000256" key="8">
    <source>
        <dbReference type="ARBA" id="ARBA00023277"/>
    </source>
</evidence>
<dbReference type="GO" id="GO:0000272">
    <property type="term" value="P:polysaccharide catabolic process"/>
    <property type="evidence" value="ECO:0007669"/>
    <property type="project" value="UniProtKB-KW"/>
</dbReference>
<dbReference type="InterPro" id="IPR035992">
    <property type="entry name" value="Ricin_B-like_lectins"/>
</dbReference>
<dbReference type="STRING" id="157072.A0A024TMP4"/>